<dbReference type="AlphaFoldDB" id="A0A164HUT8"/>
<dbReference type="Proteomes" id="UP000076512">
    <property type="component" value="Unassembled WGS sequence"/>
</dbReference>
<evidence type="ECO:0000313" key="2">
    <source>
        <dbReference type="Proteomes" id="UP000076512"/>
    </source>
</evidence>
<gene>
    <name evidence="1" type="ORF">AWN90_13685</name>
</gene>
<organism evidence="1 2">
    <name type="scientific">Nocardia terpenica</name>
    <dbReference type="NCBI Taxonomy" id="455432"/>
    <lineage>
        <taxon>Bacteria</taxon>
        <taxon>Bacillati</taxon>
        <taxon>Actinomycetota</taxon>
        <taxon>Actinomycetes</taxon>
        <taxon>Mycobacteriales</taxon>
        <taxon>Nocardiaceae</taxon>
        <taxon>Nocardia</taxon>
    </lineage>
</organism>
<dbReference type="OrthoDB" id="4233886at2"/>
<protein>
    <recommendedName>
        <fullName evidence="3">Head-to-tail adaptor</fullName>
    </recommendedName>
</protein>
<dbReference type="Pfam" id="PF09355">
    <property type="entry name" value="Phage_Gp19"/>
    <property type="match status" value="1"/>
</dbReference>
<evidence type="ECO:0008006" key="3">
    <source>
        <dbReference type="Google" id="ProtNLM"/>
    </source>
</evidence>
<evidence type="ECO:0000313" key="1">
    <source>
        <dbReference type="EMBL" id="KZM68835.1"/>
    </source>
</evidence>
<keyword evidence="2" id="KW-1185">Reference proteome</keyword>
<sequence>MAYAEPADVAVRWGRTLTSEEKALITARLTDVERRIRRKISDLDKKIAAGTILRDDVVQVEADAVLRLVRNPDGYIQESDGSYSYMLSQEAASGKLEILPEEWELLGYRRTGMFMLVPTLAMPR</sequence>
<dbReference type="EMBL" id="LWGR01000021">
    <property type="protein sequence ID" value="KZM68835.1"/>
    <property type="molecule type" value="Genomic_DNA"/>
</dbReference>
<proteinExistence type="predicted"/>
<name>A0A164HUT8_9NOCA</name>
<accession>A0A164HUT8</accession>
<reference evidence="1 2" key="1">
    <citation type="submission" date="2016-04" db="EMBL/GenBank/DDBJ databases">
        <authorList>
            <person name="Evans L.H."/>
            <person name="Alamgir A."/>
            <person name="Owens N."/>
            <person name="Weber N.D."/>
            <person name="Virtaneva K."/>
            <person name="Barbian K."/>
            <person name="Babar A."/>
            <person name="Rosenke K."/>
        </authorList>
    </citation>
    <scope>NUCLEOTIDE SEQUENCE [LARGE SCALE GENOMIC DNA]</scope>
    <source>
        <strain evidence="1 2">IFM 0406</strain>
    </source>
</reference>
<dbReference type="RefSeq" id="WP_067580781.1">
    <property type="nucleotide sequence ID" value="NZ_JABMCZ010000002.1"/>
</dbReference>
<dbReference type="InterPro" id="IPR018963">
    <property type="entry name" value="Mycophage_D29_Gp19"/>
</dbReference>
<comment type="caution">
    <text evidence="1">The sequence shown here is derived from an EMBL/GenBank/DDBJ whole genome shotgun (WGS) entry which is preliminary data.</text>
</comment>
<dbReference type="STRING" id="455432.AWN90_13685"/>